<reference evidence="2 3" key="1">
    <citation type="journal article" date="2017" name="Int. J. Parasitol.">
        <title>The genome of the protozoan parasite Cystoisospora suis and a reverse vaccinology approach to identify vaccine candidates.</title>
        <authorList>
            <person name="Palmieri N."/>
            <person name="Shrestha A."/>
            <person name="Ruttkowski B."/>
            <person name="Beck T."/>
            <person name="Vogl C."/>
            <person name="Tomley F."/>
            <person name="Blake D.P."/>
            <person name="Joachim A."/>
        </authorList>
    </citation>
    <scope>NUCLEOTIDE SEQUENCE [LARGE SCALE GENOMIC DNA]</scope>
    <source>
        <strain evidence="2 3">Wien I</strain>
    </source>
</reference>
<evidence type="ECO:0000313" key="2">
    <source>
        <dbReference type="EMBL" id="PHJ24766.1"/>
    </source>
</evidence>
<dbReference type="GeneID" id="94424798"/>
<feature type="compositionally biased region" description="Low complexity" evidence="1">
    <location>
        <begin position="853"/>
        <end position="888"/>
    </location>
</feature>
<feature type="region of interest" description="Disordered" evidence="1">
    <location>
        <begin position="346"/>
        <end position="398"/>
    </location>
</feature>
<feature type="region of interest" description="Disordered" evidence="1">
    <location>
        <begin position="853"/>
        <end position="891"/>
    </location>
</feature>
<feature type="region of interest" description="Disordered" evidence="1">
    <location>
        <begin position="1147"/>
        <end position="1265"/>
    </location>
</feature>
<feature type="region of interest" description="Disordered" evidence="1">
    <location>
        <begin position="1064"/>
        <end position="1117"/>
    </location>
</feature>
<feature type="region of interest" description="Disordered" evidence="1">
    <location>
        <begin position="146"/>
        <end position="191"/>
    </location>
</feature>
<feature type="region of interest" description="Disordered" evidence="1">
    <location>
        <begin position="674"/>
        <end position="761"/>
    </location>
</feature>
<name>A0A2C6LD68_9APIC</name>
<evidence type="ECO:0000313" key="3">
    <source>
        <dbReference type="Proteomes" id="UP000221165"/>
    </source>
</evidence>
<feature type="compositionally biased region" description="Low complexity" evidence="1">
    <location>
        <begin position="1084"/>
        <end position="1094"/>
    </location>
</feature>
<keyword evidence="3" id="KW-1185">Reference proteome</keyword>
<sequence>MNQGPTISKETVVTVSSSAAKIPSSGIVVAAGSGVEPSNILIPWDCVRETLLTEEDTELGGSYQNSPVPQKFLAVFLHAGRWSRSGVETSVSLAFDSRVDRMVFLSSCRRASRIHCQGGRLNAERIASPARSAGSFGDGYSTCDESKSSLVPLPTRSTPYQRLCSSGSVSHSTRKPVEQQAQRPASRGDEQLTVTSNGLLSWSHATSNGGSDKNWKEKCVREKWPSGAEAHELHERACSSSVMRRGDPGDEAQLPVLAGRQDPELVEWPQVLPVHLQSTAVHRRHPQTTPADQDEILVAGRKHPEYELRDTTRRVFRVFRGPDCKSLVEAVRGESDLPDYPCDRSAIGAGTEGTRDDCPSRAGVSGSRATEAGQSQRVSSDVCGRASAGATAPSRQRTEDVIDGSRFSLAHFRRSRSDRKMHSPQQTERTTGIDLAELGGSCEAFSGPPHREREVERRLSLPPILSLRSLSLRGSEGQSAEHFCRTRHTSPSKSRAASLSRWFRRQGSRLSHSLTRLRGRSRSSSSWEDCRVPLEPSNGESVYSQRSGTDCLRSTPVASSSVLSSSAPRSLPPLPQLCPAHHRGSATPLRTFASPCGVSGSESLLQEKEAGTGHISVTRAKTKFRFLLKREKKRQLHEPGAVCSSVDACEPTAKSCPSWPGDEVYDIPLSRRASEGDPTAMAQTGNSGDHQNFFDGRLQHSLFGSEGPDLTDAGLEAVRPKNKDLKGKTGEKRESDREGELSRDRRNGHEGNDLQLRQPDVRAPALLAYSERGVSELGTVPVKGKEAPTREGSFVDVEFEACASERGQKVPDEGVPSESRSGRPQFKCKRRRREGDTFGKNLFGGLGRVGVSSGSRQAYSSWSGPSSSALASKRSARLTTAARRAAQGRLRRRLRGPATSCPDLESVRGSSLTVPSRLHKLAYAAAAASPPDLCRSVSPPSRPRFGIDRERIHPKEEASESLQTLNSPVTGWRQALPKRSEVERAFDGGPCARAFAEGIGAPGPAATRRRLQNVSRSGCGRSPGCMVYPMPHLSLAAATNRSQETQDPRVPLDLSAQTRPYVRTGSFQSAVPGPSNANSRFDRSTTSSVRRSLSCPARTPNGQPSDAPPVTPSRLSDSVQAHTFQVPTGKDGSDSPQVSRLHAYNIRHDSPCGGAGAPPPLPLPVAGAPRQSQQALSMKVQSRMPDPMSPGLPAGGTLTSDLPTRDSAGADPLLRSLEPGVPPFSKVKHSGSIFQASETRSQHTKGRERWRDVCDTAGETSRRSSPRTLAECTRCSKESVRRGPVNWHSPGQVVEGLSRIAGSTEVAAVCFVKNVGGSLPAGEGPEVADPCTALDDGTRMKPGRKRLLVEVNNGGAAEVEAVERNESQAAPVLERSTTTSHKRDGTFPSSIESRSPSQCSKSTTQAGDTSACADGQQRTEHSVQEIPMPADVNRPSRAVEGSQEGKSERVAWEQRGVLCRSGPEACHVAALVPLTGSLPDRALETEKARSPVCSFHMIEKLLQYGRPRYSESTGRTDGVRATGRPRGEICGVETHGLLKWRKEDRALSLAGLFWAAGSLSGILSQRGSPLQLPVFTGCPDRKPTLTGDWIAGRDRTETVRTSV</sequence>
<feature type="compositionally biased region" description="Polar residues" evidence="1">
    <location>
        <begin position="1170"/>
        <end position="1180"/>
    </location>
</feature>
<accession>A0A2C6LD68</accession>
<evidence type="ECO:0000256" key="1">
    <source>
        <dbReference type="SAM" id="MobiDB-lite"/>
    </source>
</evidence>
<feature type="compositionally biased region" description="Polar residues" evidence="1">
    <location>
        <begin position="681"/>
        <end position="690"/>
    </location>
</feature>
<feature type="non-terminal residue" evidence="2">
    <location>
        <position position="1603"/>
    </location>
</feature>
<feature type="compositionally biased region" description="Basic and acidic residues" evidence="1">
    <location>
        <begin position="718"/>
        <end position="752"/>
    </location>
</feature>
<feature type="region of interest" description="Disordered" evidence="1">
    <location>
        <begin position="805"/>
        <end position="834"/>
    </location>
</feature>
<comment type="caution">
    <text evidence="2">The sequence shown here is derived from an EMBL/GenBank/DDBJ whole genome shotgun (WGS) entry which is preliminary data.</text>
</comment>
<dbReference type="RefSeq" id="XP_067926438.1">
    <property type="nucleotide sequence ID" value="XM_068061587.1"/>
</dbReference>
<feature type="compositionally biased region" description="Polar residues" evidence="1">
    <location>
        <begin position="1387"/>
        <end position="1408"/>
    </location>
</feature>
<gene>
    <name evidence="2" type="ORF">CSUI_001381</name>
</gene>
<protein>
    <submittedName>
        <fullName evidence="2">Uncharacterized protein</fullName>
    </submittedName>
</protein>
<feature type="compositionally biased region" description="Basic and acidic residues" evidence="1">
    <location>
        <begin position="1245"/>
        <end position="1254"/>
    </location>
</feature>
<feature type="region of interest" description="Disordered" evidence="1">
    <location>
        <begin position="1364"/>
        <end position="1447"/>
    </location>
</feature>
<dbReference type="EMBL" id="MIGC01000547">
    <property type="protein sequence ID" value="PHJ24766.1"/>
    <property type="molecule type" value="Genomic_DNA"/>
</dbReference>
<feature type="compositionally biased region" description="Polar residues" evidence="1">
    <location>
        <begin position="155"/>
        <end position="171"/>
    </location>
</feature>
<dbReference type="VEuPathDB" id="ToxoDB:CSUI_001381"/>
<feature type="region of interest" description="Disordered" evidence="1">
    <location>
        <begin position="478"/>
        <end position="500"/>
    </location>
</feature>
<proteinExistence type="predicted"/>
<organism evidence="2 3">
    <name type="scientific">Cystoisospora suis</name>
    <dbReference type="NCBI Taxonomy" id="483139"/>
    <lineage>
        <taxon>Eukaryota</taxon>
        <taxon>Sar</taxon>
        <taxon>Alveolata</taxon>
        <taxon>Apicomplexa</taxon>
        <taxon>Conoidasida</taxon>
        <taxon>Coccidia</taxon>
        <taxon>Eucoccidiorida</taxon>
        <taxon>Eimeriorina</taxon>
        <taxon>Sarcocystidae</taxon>
        <taxon>Cystoisospora</taxon>
    </lineage>
</organism>
<dbReference type="Proteomes" id="UP000221165">
    <property type="component" value="Unassembled WGS sequence"/>
</dbReference>